<keyword evidence="1" id="KW-1133">Transmembrane helix</keyword>
<evidence type="ECO:0000313" key="2">
    <source>
        <dbReference type="EMBL" id="MCC0177954.1"/>
    </source>
</evidence>
<evidence type="ECO:0000256" key="1">
    <source>
        <dbReference type="SAM" id="Phobius"/>
    </source>
</evidence>
<dbReference type="Proteomes" id="UP000729733">
    <property type="component" value="Unassembled WGS sequence"/>
</dbReference>
<dbReference type="PANTHER" id="PTHR36009">
    <property type="match status" value="1"/>
</dbReference>
<feature type="transmembrane region" description="Helical" evidence="1">
    <location>
        <begin position="197"/>
        <end position="215"/>
    </location>
</feature>
<evidence type="ECO:0000313" key="3">
    <source>
        <dbReference type="Proteomes" id="UP000729733"/>
    </source>
</evidence>
<proteinExistence type="predicted"/>
<feature type="transmembrane region" description="Helical" evidence="1">
    <location>
        <begin position="89"/>
        <end position="107"/>
    </location>
</feature>
<protein>
    <submittedName>
        <fullName evidence="2">DUF2834 domain-containing protein</fullName>
    </submittedName>
</protein>
<dbReference type="EMBL" id="JADWDC010000032">
    <property type="protein sequence ID" value="MCC0177954.1"/>
    <property type="molecule type" value="Genomic_DNA"/>
</dbReference>
<dbReference type="PANTHER" id="PTHR36009:SF3">
    <property type="entry name" value="TRANSMEMBRANE PROTEIN"/>
    <property type="match status" value="1"/>
</dbReference>
<feature type="transmembrane region" description="Helical" evidence="1">
    <location>
        <begin position="163"/>
        <end position="182"/>
    </location>
</feature>
<feature type="transmembrane region" description="Helical" evidence="1">
    <location>
        <begin position="127"/>
        <end position="151"/>
    </location>
</feature>
<keyword evidence="3" id="KW-1185">Reference proteome</keyword>
<sequence>MTARKIIFGLIWLALITYSVIFTINGIGSTSPAAFQQDLDLIINMSIVEWDGINPIIIAIFFIMGIFPLVYGAFILFDSQDKQVSPYPFFLTSFGLGAFALLPYFALRQPNTSFTTNKSWLLKALDSRLMAISASISIVVFIVWGTINGDWSDFINQWHSSQFVNVMSIDFCTLSLLLPAAILKDDMARRGIKDSQLFWLAALLPLFGSLIYWCVRPQLAIR</sequence>
<organism evidence="2 3">
    <name type="scientific">Waterburya agarophytonicola KI4</name>
    <dbReference type="NCBI Taxonomy" id="2874699"/>
    <lineage>
        <taxon>Bacteria</taxon>
        <taxon>Bacillati</taxon>
        <taxon>Cyanobacteriota</taxon>
        <taxon>Cyanophyceae</taxon>
        <taxon>Pleurocapsales</taxon>
        <taxon>Hyellaceae</taxon>
        <taxon>Waterburya</taxon>
        <taxon>Waterburya agarophytonicola</taxon>
    </lineage>
</organism>
<feature type="transmembrane region" description="Helical" evidence="1">
    <location>
        <begin position="56"/>
        <end position="77"/>
    </location>
</feature>
<reference evidence="2" key="1">
    <citation type="journal article" date="2021" name="Antonie Van Leeuwenhoek">
        <title>Draft genome and description of Waterburya agarophytonicola gen. nov. sp. nov. (Pleurocapsales, Cyanobacteria): a seaweed symbiont.</title>
        <authorList>
            <person name="Bonthond G."/>
            <person name="Shalygin S."/>
            <person name="Bayer T."/>
            <person name="Weinberger F."/>
        </authorList>
    </citation>
    <scope>NUCLEOTIDE SEQUENCE</scope>
    <source>
        <strain evidence="2">KI4</strain>
    </source>
</reference>
<dbReference type="RefSeq" id="WP_229641020.1">
    <property type="nucleotide sequence ID" value="NZ_JADWDC010000032.1"/>
</dbReference>
<dbReference type="AlphaFoldDB" id="A0A964BRL7"/>
<keyword evidence="1" id="KW-0472">Membrane</keyword>
<gene>
    <name evidence="2" type="ORF">I4641_13290</name>
</gene>
<keyword evidence="1" id="KW-0812">Transmembrane</keyword>
<name>A0A964BRL7_9CYAN</name>
<feature type="transmembrane region" description="Helical" evidence="1">
    <location>
        <begin position="7"/>
        <end position="27"/>
    </location>
</feature>
<comment type="caution">
    <text evidence="2">The sequence shown here is derived from an EMBL/GenBank/DDBJ whole genome shotgun (WGS) entry which is preliminary data.</text>
</comment>
<accession>A0A964BRL7</accession>